<dbReference type="SUPFAM" id="SSF51735">
    <property type="entry name" value="NAD(P)-binding Rossmann-fold domains"/>
    <property type="match status" value="1"/>
</dbReference>
<dbReference type="RefSeq" id="WP_165872706.1">
    <property type="nucleotide sequence ID" value="NZ_OU594967.1"/>
</dbReference>
<evidence type="ECO:0000313" key="4">
    <source>
        <dbReference type="Proteomes" id="UP000295565"/>
    </source>
</evidence>
<dbReference type="GO" id="GO:0016020">
    <property type="term" value="C:membrane"/>
    <property type="evidence" value="ECO:0007669"/>
    <property type="project" value="TreeGrafter"/>
</dbReference>
<reference evidence="3 4" key="1">
    <citation type="submission" date="2019-03" db="EMBL/GenBank/DDBJ databases">
        <title>Genomic Encyclopedia of Type Strains, Phase IV (KMG-IV): sequencing the most valuable type-strain genomes for metagenomic binning, comparative biology and taxonomic classification.</title>
        <authorList>
            <person name="Goeker M."/>
        </authorList>
    </citation>
    <scope>NUCLEOTIDE SEQUENCE [LARGE SCALE GENOMIC DNA]</scope>
    <source>
        <strain evidence="3 4">DSM 18577</strain>
    </source>
</reference>
<evidence type="ECO:0000313" key="3">
    <source>
        <dbReference type="EMBL" id="TCK58149.1"/>
    </source>
</evidence>
<dbReference type="PANTHER" id="PTHR44196">
    <property type="entry name" value="DEHYDROGENASE/REDUCTASE SDR FAMILY MEMBER 7B"/>
    <property type="match status" value="1"/>
</dbReference>
<dbReference type="Gene3D" id="3.40.50.720">
    <property type="entry name" value="NAD(P)-binding Rossmann-like Domain"/>
    <property type="match status" value="1"/>
</dbReference>
<comment type="similarity">
    <text evidence="1">Belongs to the short-chain dehydrogenases/reductases (SDR) family.</text>
</comment>
<sequence length="239" mass="26427">MNILITGATSGIGYQLAVDYCQAGHKVYAIGRNKEALTQLTQQGVEAVDLDLTDYKTVKSALSQLPPLQLVILGAGICQYHDYHHFDGQSFANVVNVNLASLGYVLEAIWLKMDSPSQLAMIGSLARYLPFTRSGAYSASKAGIRQLANVLRTDLEPRQVSVHLIEPGFIETPMTKDNDFKMPFLLSVHDASKFITQGLAKKRSHIAFPWQLHLILSGLAKLPMSWQNTICRKLAKRAE</sequence>
<keyword evidence="4" id="KW-1185">Reference proteome</keyword>
<keyword evidence="2" id="KW-0560">Oxidoreductase</keyword>
<dbReference type="PANTHER" id="PTHR44196:SF1">
    <property type="entry name" value="DEHYDROGENASE_REDUCTASE SDR FAMILY MEMBER 7B"/>
    <property type="match status" value="1"/>
</dbReference>
<dbReference type="Proteomes" id="UP000295565">
    <property type="component" value="Unassembled WGS sequence"/>
</dbReference>
<accession>A0A4R1K547</accession>
<dbReference type="InterPro" id="IPR020904">
    <property type="entry name" value="Sc_DH/Rdtase_CS"/>
</dbReference>
<protein>
    <submittedName>
        <fullName evidence="3">NADP-dependent 3-hydroxy acid dehydrogenase YdfG</fullName>
    </submittedName>
</protein>
<comment type="caution">
    <text evidence="3">The sequence shown here is derived from an EMBL/GenBank/DDBJ whole genome shotgun (WGS) entry which is preliminary data.</text>
</comment>
<dbReference type="Pfam" id="PF00106">
    <property type="entry name" value="adh_short"/>
    <property type="match status" value="1"/>
</dbReference>
<evidence type="ECO:0000256" key="1">
    <source>
        <dbReference type="ARBA" id="ARBA00006484"/>
    </source>
</evidence>
<dbReference type="PRINTS" id="PR00081">
    <property type="entry name" value="GDHRDH"/>
</dbReference>
<dbReference type="InterPro" id="IPR036291">
    <property type="entry name" value="NAD(P)-bd_dom_sf"/>
</dbReference>
<gene>
    <name evidence="3" type="ORF">EV690_1857</name>
</gene>
<dbReference type="AlphaFoldDB" id="A0A4R1K547"/>
<evidence type="ECO:0000256" key="2">
    <source>
        <dbReference type="ARBA" id="ARBA00023002"/>
    </source>
</evidence>
<dbReference type="PROSITE" id="PS00061">
    <property type="entry name" value="ADH_SHORT"/>
    <property type="match status" value="1"/>
</dbReference>
<organism evidence="3 4">
    <name type="scientific">Celerinatantimonas diazotrophica</name>
    <dbReference type="NCBI Taxonomy" id="412034"/>
    <lineage>
        <taxon>Bacteria</taxon>
        <taxon>Pseudomonadati</taxon>
        <taxon>Pseudomonadota</taxon>
        <taxon>Gammaproteobacteria</taxon>
        <taxon>Celerinatantimonadaceae</taxon>
        <taxon>Celerinatantimonas</taxon>
    </lineage>
</organism>
<dbReference type="EMBL" id="SMGD01000012">
    <property type="protein sequence ID" value="TCK58149.1"/>
    <property type="molecule type" value="Genomic_DNA"/>
</dbReference>
<proteinExistence type="inferred from homology"/>
<dbReference type="GO" id="GO:0016491">
    <property type="term" value="F:oxidoreductase activity"/>
    <property type="evidence" value="ECO:0007669"/>
    <property type="project" value="UniProtKB-KW"/>
</dbReference>
<dbReference type="InterPro" id="IPR002347">
    <property type="entry name" value="SDR_fam"/>
</dbReference>
<name>A0A4R1K547_9GAMM</name>